<protein>
    <submittedName>
        <fullName evidence="1">Uncharacterized protein</fullName>
    </submittedName>
</protein>
<organism evidence="1 2">
    <name type="scientific">Chryseobacterium paridis</name>
    <dbReference type="NCBI Taxonomy" id="2800328"/>
    <lineage>
        <taxon>Bacteria</taxon>
        <taxon>Pseudomonadati</taxon>
        <taxon>Bacteroidota</taxon>
        <taxon>Flavobacteriia</taxon>
        <taxon>Flavobacteriales</taxon>
        <taxon>Weeksellaceae</taxon>
        <taxon>Chryseobacterium group</taxon>
        <taxon>Chryseobacterium</taxon>
    </lineage>
</organism>
<reference evidence="2" key="1">
    <citation type="submission" date="2021-01" db="EMBL/GenBank/DDBJ databases">
        <title>Genome public.</title>
        <authorList>
            <person name="Liu C."/>
            <person name="Sun Q."/>
        </authorList>
    </citation>
    <scope>NUCLEOTIDE SEQUENCE [LARGE SCALE GENOMIC DNA]</scope>
    <source>
        <strain evidence="2">YIM B02567</strain>
    </source>
</reference>
<dbReference type="RefSeq" id="WP_200247524.1">
    <property type="nucleotide sequence ID" value="NZ_JAENHK010000010.1"/>
</dbReference>
<evidence type="ECO:0000313" key="2">
    <source>
        <dbReference type="Proteomes" id="UP000628669"/>
    </source>
</evidence>
<sequence>MNIEELLLHIEKRPQMYFREKNVYFLETFLGGFFVNEYLKNKDFKNDFRSGFYYWLKNKFNLEENTTWADYIDIISQKEELNSFDVFFREYYIYKNESK</sequence>
<name>A0ABS1FY91_9FLAO</name>
<evidence type="ECO:0000313" key="1">
    <source>
        <dbReference type="EMBL" id="MBK1897375.1"/>
    </source>
</evidence>
<gene>
    <name evidence="1" type="ORF">JHL15_16540</name>
</gene>
<comment type="caution">
    <text evidence="1">The sequence shown here is derived from an EMBL/GenBank/DDBJ whole genome shotgun (WGS) entry which is preliminary data.</text>
</comment>
<dbReference type="Proteomes" id="UP000628669">
    <property type="component" value="Unassembled WGS sequence"/>
</dbReference>
<keyword evidence="2" id="KW-1185">Reference proteome</keyword>
<accession>A0ABS1FY91</accession>
<dbReference type="EMBL" id="JAENHK010000010">
    <property type="protein sequence ID" value="MBK1897375.1"/>
    <property type="molecule type" value="Genomic_DNA"/>
</dbReference>
<proteinExistence type="predicted"/>